<keyword evidence="1" id="KW-0433">Leucine-rich repeat</keyword>
<keyword evidence="2" id="KW-0732">Signal</keyword>
<dbReference type="GO" id="GO:0031012">
    <property type="term" value="C:extracellular matrix"/>
    <property type="evidence" value="ECO:0007669"/>
    <property type="project" value="TreeGrafter"/>
</dbReference>
<feature type="compositionally biased region" description="Acidic residues" evidence="4">
    <location>
        <begin position="545"/>
        <end position="573"/>
    </location>
</feature>
<proteinExistence type="predicted"/>
<dbReference type="InterPro" id="IPR003591">
    <property type="entry name" value="Leu-rich_rpt_typical-subtyp"/>
</dbReference>
<evidence type="ECO:0000313" key="6">
    <source>
        <dbReference type="EMBL" id="CAH1103113.1"/>
    </source>
</evidence>
<keyword evidence="5" id="KW-0472">Membrane</keyword>
<evidence type="ECO:0000256" key="5">
    <source>
        <dbReference type="SAM" id="Phobius"/>
    </source>
</evidence>
<protein>
    <recommendedName>
        <fullName evidence="8">Toll-like receptor</fullName>
    </recommendedName>
</protein>
<dbReference type="InterPro" id="IPR001611">
    <property type="entry name" value="Leu-rich_rpt"/>
</dbReference>
<reference evidence="6" key="1">
    <citation type="submission" date="2022-01" db="EMBL/GenBank/DDBJ databases">
        <authorList>
            <person name="King R."/>
        </authorList>
    </citation>
    <scope>NUCLEOTIDE SEQUENCE</scope>
</reference>
<dbReference type="PANTHER" id="PTHR24373:SF397">
    <property type="entry name" value="IG-LIKE DOMAIN-CONTAINING PROTEIN"/>
    <property type="match status" value="1"/>
</dbReference>
<dbReference type="GO" id="GO:0005615">
    <property type="term" value="C:extracellular space"/>
    <property type="evidence" value="ECO:0007669"/>
    <property type="project" value="TreeGrafter"/>
</dbReference>
<feature type="transmembrane region" description="Helical" evidence="5">
    <location>
        <begin position="590"/>
        <end position="617"/>
    </location>
</feature>
<evidence type="ECO:0000256" key="3">
    <source>
        <dbReference type="ARBA" id="ARBA00022737"/>
    </source>
</evidence>
<dbReference type="SMART" id="SM00369">
    <property type="entry name" value="LRR_TYP"/>
    <property type="match status" value="8"/>
</dbReference>
<dbReference type="InterPro" id="IPR050328">
    <property type="entry name" value="Dev_Immune_Receptor"/>
</dbReference>
<evidence type="ECO:0000256" key="4">
    <source>
        <dbReference type="SAM" id="MobiDB-lite"/>
    </source>
</evidence>
<organism evidence="6 7">
    <name type="scientific">Psylliodes chrysocephalus</name>
    <dbReference type="NCBI Taxonomy" id="3402493"/>
    <lineage>
        <taxon>Eukaryota</taxon>
        <taxon>Metazoa</taxon>
        <taxon>Ecdysozoa</taxon>
        <taxon>Arthropoda</taxon>
        <taxon>Hexapoda</taxon>
        <taxon>Insecta</taxon>
        <taxon>Pterygota</taxon>
        <taxon>Neoptera</taxon>
        <taxon>Endopterygota</taxon>
        <taxon>Coleoptera</taxon>
        <taxon>Polyphaga</taxon>
        <taxon>Cucujiformia</taxon>
        <taxon>Chrysomeloidea</taxon>
        <taxon>Chrysomelidae</taxon>
        <taxon>Galerucinae</taxon>
        <taxon>Alticini</taxon>
        <taxon>Psylliodes</taxon>
    </lineage>
</organism>
<gene>
    <name evidence="6" type="ORF">PSYICH_LOCUS4366</name>
</gene>
<evidence type="ECO:0000256" key="2">
    <source>
        <dbReference type="ARBA" id="ARBA00022729"/>
    </source>
</evidence>
<keyword evidence="7" id="KW-1185">Reference proteome</keyword>
<evidence type="ECO:0000313" key="7">
    <source>
        <dbReference type="Proteomes" id="UP001153636"/>
    </source>
</evidence>
<evidence type="ECO:0000256" key="1">
    <source>
        <dbReference type="ARBA" id="ARBA00022614"/>
    </source>
</evidence>
<sequence length="681" mass="77463">MFNTGATHEFKFCIDNCTCKFGKLPSLLQIINCAKPLVLNAKTFQSLNKAVINVVSLENLIINKIQENAFSEFSNLDDVIVLNTKIGSIDAKAFTNVTRLRFQECGFEDSPDLFSEKLEEVHFGSCNLEEIPNLDGLLNLAFLNLTGNYIKNIEVEAFAELFELEELYLSNNEIFKLPATSFINNQDLITLNLDNNPLKYFALNTSDSLETLSLKNCKLDSFDEESTRKLTSLNELILSYNNIKNITTKSLSYMSELSVVDLSYNKLTKLDDNIFSANSKLIKITLDGNNFQTLPDFYLNNDESFSLYTFSCKYCNLKELSASVFENMEGMINLELSHNKFKNVDNLFEKISSLKLLDISHNIIEYLSPQTFVNNRNLETLNIAGNPLVSLNPEVFANNHILREIDARNASLIMLWSNYNKEVQSLRKILLSGNQLHTLTEDDIKVMPKLEAIDLNLNPFSFNTSLCLVLQHLEENNVLPIEYTKNINNGFDKTFGEDIDGFSTMKWRDFHHGVCPDYYTPAPTKEVPYENTKFVPVPVNKIETLDENEDNDDDDDSSDYDDDQYTYDDTEDETSTRMLKDDSSLARATYILSVTSVFVLSALVVLTIAVTITLCVLRRNNRFEMQRANLPRLKIPLWNTMSGQKKHSGSVYRPLSEDLSGPKTPKLSRYEFTTAPVVHTA</sequence>
<name>A0A9P0G7V2_9CUCU</name>
<dbReference type="Gene3D" id="3.80.10.10">
    <property type="entry name" value="Ribonuclease Inhibitor"/>
    <property type="match status" value="3"/>
</dbReference>
<dbReference type="Proteomes" id="UP001153636">
    <property type="component" value="Chromosome 14"/>
</dbReference>
<keyword evidence="5" id="KW-1133">Transmembrane helix</keyword>
<dbReference type="OrthoDB" id="2325980at2759"/>
<feature type="region of interest" description="Disordered" evidence="4">
    <location>
        <begin position="540"/>
        <end position="575"/>
    </location>
</feature>
<dbReference type="EMBL" id="OV651826">
    <property type="protein sequence ID" value="CAH1103113.1"/>
    <property type="molecule type" value="Genomic_DNA"/>
</dbReference>
<keyword evidence="5" id="KW-0812">Transmembrane</keyword>
<accession>A0A9P0G7V2</accession>
<dbReference type="InterPro" id="IPR032675">
    <property type="entry name" value="LRR_dom_sf"/>
</dbReference>
<dbReference type="Pfam" id="PF13855">
    <property type="entry name" value="LRR_8"/>
    <property type="match status" value="3"/>
</dbReference>
<dbReference type="PROSITE" id="PS51450">
    <property type="entry name" value="LRR"/>
    <property type="match status" value="3"/>
</dbReference>
<dbReference type="SUPFAM" id="SSF52058">
    <property type="entry name" value="L domain-like"/>
    <property type="match status" value="2"/>
</dbReference>
<keyword evidence="3" id="KW-0677">Repeat</keyword>
<dbReference type="AlphaFoldDB" id="A0A9P0G7V2"/>
<evidence type="ECO:0008006" key="8">
    <source>
        <dbReference type="Google" id="ProtNLM"/>
    </source>
</evidence>
<dbReference type="PANTHER" id="PTHR24373">
    <property type="entry name" value="SLIT RELATED LEUCINE-RICH REPEAT NEURONAL PROTEIN"/>
    <property type="match status" value="1"/>
</dbReference>